<dbReference type="PROSITE" id="PS00623">
    <property type="entry name" value="GMC_OXRED_1"/>
    <property type="match status" value="1"/>
</dbReference>
<keyword evidence="3 6" id="KW-0285">Flavoprotein</keyword>
<evidence type="ECO:0000259" key="7">
    <source>
        <dbReference type="PROSITE" id="PS00623"/>
    </source>
</evidence>
<dbReference type="Pfam" id="PF05199">
    <property type="entry name" value="GMC_oxred_C"/>
    <property type="match status" value="1"/>
</dbReference>
<feature type="domain" description="Glucose-methanol-choline oxidoreductase N-terminal" evidence="8">
    <location>
        <begin position="223"/>
        <end position="237"/>
    </location>
</feature>
<evidence type="ECO:0000313" key="10">
    <source>
        <dbReference type="Proteomes" id="UP000682308"/>
    </source>
</evidence>
<dbReference type="PROSITE" id="PS00624">
    <property type="entry name" value="GMC_OXRED_2"/>
    <property type="match status" value="1"/>
</dbReference>
<dbReference type="EMBL" id="JAGTPG010000002">
    <property type="protein sequence ID" value="MBR8641374.1"/>
    <property type="molecule type" value="Genomic_DNA"/>
</dbReference>
<dbReference type="InterPro" id="IPR000172">
    <property type="entry name" value="GMC_OxRdtase_N"/>
</dbReference>
<dbReference type="Proteomes" id="UP000682308">
    <property type="component" value="Unassembled WGS sequence"/>
</dbReference>
<evidence type="ECO:0000256" key="6">
    <source>
        <dbReference type="RuleBase" id="RU003968"/>
    </source>
</evidence>
<comment type="caution">
    <text evidence="9">The sequence shown here is derived from an EMBL/GenBank/DDBJ whole genome shotgun (WGS) entry which is preliminary data.</text>
</comment>
<comment type="cofactor">
    <cofactor evidence="1">
        <name>FAD</name>
        <dbReference type="ChEBI" id="CHEBI:57692"/>
    </cofactor>
</comment>
<organism evidence="9 10">
    <name type="scientific">Streptomyces tuirus</name>
    <dbReference type="NCBI Taxonomy" id="68278"/>
    <lineage>
        <taxon>Bacteria</taxon>
        <taxon>Bacillati</taxon>
        <taxon>Actinomycetota</taxon>
        <taxon>Actinomycetes</taxon>
        <taxon>Kitasatosporales</taxon>
        <taxon>Streptomycetaceae</taxon>
        <taxon>Streptomyces</taxon>
    </lineage>
</organism>
<dbReference type="Gene3D" id="3.30.560.10">
    <property type="entry name" value="Glucose Oxidase, domain 3"/>
    <property type="match status" value="1"/>
</dbReference>
<evidence type="ECO:0000256" key="4">
    <source>
        <dbReference type="ARBA" id="ARBA00022827"/>
    </source>
</evidence>
<feature type="domain" description="Glucose-methanol-choline oxidoreductase N-terminal" evidence="7">
    <location>
        <begin position="51"/>
        <end position="74"/>
    </location>
</feature>
<accession>A0A941FEH7</accession>
<reference evidence="9 10" key="1">
    <citation type="submission" date="2021-04" db="EMBL/GenBank/DDBJ databases">
        <title>Characterization of the biosynthetic gene cluster of new lipopeptides with antitumor activity in the genome of the marine Streptomyces PHM034.</title>
        <authorList>
            <person name="Ceniceros A."/>
            <person name="Canedo L."/>
            <person name="Mendez C."/>
            <person name="Olano C."/>
            <person name="Schleissner C."/>
            <person name="Cuevas C."/>
            <person name="De La Calle F."/>
            <person name="Salas J.A."/>
        </authorList>
    </citation>
    <scope>NUCLEOTIDE SEQUENCE [LARGE SCALE GENOMIC DNA]</scope>
    <source>
        <strain evidence="9 10">PHM034</strain>
    </source>
</reference>
<dbReference type="Pfam" id="PF00732">
    <property type="entry name" value="GMC_oxred_N"/>
    <property type="match status" value="1"/>
</dbReference>
<dbReference type="GO" id="GO:0016614">
    <property type="term" value="F:oxidoreductase activity, acting on CH-OH group of donors"/>
    <property type="evidence" value="ECO:0007669"/>
    <property type="project" value="InterPro"/>
</dbReference>
<dbReference type="SUPFAM" id="SSF51905">
    <property type="entry name" value="FAD/NAD(P)-binding domain"/>
    <property type="match status" value="1"/>
</dbReference>
<evidence type="ECO:0000256" key="2">
    <source>
        <dbReference type="ARBA" id="ARBA00010790"/>
    </source>
</evidence>
<evidence type="ECO:0000256" key="5">
    <source>
        <dbReference type="PIRSR" id="PIRSR000137-1"/>
    </source>
</evidence>
<evidence type="ECO:0000313" key="9">
    <source>
        <dbReference type="EMBL" id="MBR8641374.1"/>
    </source>
</evidence>
<evidence type="ECO:0000256" key="3">
    <source>
        <dbReference type="ARBA" id="ARBA00022630"/>
    </source>
</evidence>
<dbReference type="Gene3D" id="3.50.50.60">
    <property type="entry name" value="FAD/NAD(P)-binding domain"/>
    <property type="match status" value="1"/>
</dbReference>
<dbReference type="InterPro" id="IPR007867">
    <property type="entry name" value="GMC_OxRtase_C"/>
</dbReference>
<feature type="active site" description="Proton acceptor" evidence="5">
    <location>
        <position position="475"/>
    </location>
</feature>
<feature type="active site" description="Proton donor" evidence="5">
    <location>
        <position position="433"/>
    </location>
</feature>
<name>A0A941FEH7_9ACTN</name>
<keyword evidence="10" id="KW-1185">Reference proteome</keyword>
<dbReference type="PANTHER" id="PTHR11552:SF147">
    <property type="entry name" value="CHOLINE DEHYDROGENASE, MITOCHONDRIAL"/>
    <property type="match status" value="1"/>
</dbReference>
<dbReference type="InterPro" id="IPR012132">
    <property type="entry name" value="GMC_OxRdtase"/>
</dbReference>
<dbReference type="AlphaFoldDB" id="A0A941FEH7"/>
<protein>
    <submittedName>
        <fullName evidence="9">GMC family oxidoreductase N-terminal domain-containing protein</fullName>
    </submittedName>
</protein>
<gene>
    <name evidence="9" type="ORF">KEF29_23750</name>
</gene>
<comment type="similarity">
    <text evidence="2 6">Belongs to the GMC oxidoreductase family.</text>
</comment>
<keyword evidence="4 6" id="KW-0274">FAD</keyword>
<sequence length="502" mass="53946">MLLLEAGPPDDDPAIRMPAAFLSLFNSQVDWARSTVPQEHLAGRKVFWPHGRTLGGSSSINAMMWVRGFAQDYETWERLAGPAWGRHSILRIFEALEDREDALTLHRTTGGELPISLQRDPNPLTIAFLAACVEAGLDGTSTDGYASAEHGGMTSVTQRDGRRFSAADAFLKPASGRPNLTVRTAATARRLLFDGRRATGLEYLHNGRLTNVSVGHEIVLCGGAVNTPHLLKLSGIGPAEELRRYGIPVVANRSEVGRNLADHLVTMTVAECTEPITLFGAATPRELIRYGKYGRGMLTSNLGEAYTFARSDPSLELPDLELLFAPGPYLDEGLTLGDRHALSLGTVLLQPQSRGTITLQSPDPETAPCIDPRYLSDPGGRDRAALAAGVAWSRRILAGPSLAPFVGKSLQPPAHTVDDITATVEHCSHSLYHPVATCRMGLDEASVVDPELRVRGVSGVRIADASVMPQLIRGHTYAPALAVGLRAADLMTRARTPATLTG</sequence>
<dbReference type="PIRSF" id="PIRSF000137">
    <property type="entry name" value="Alcohol_oxidase"/>
    <property type="match status" value="1"/>
</dbReference>
<dbReference type="PANTHER" id="PTHR11552">
    <property type="entry name" value="GLUCOSE-METHANOL-CHOLINE GMC OXIDOREDUCTASE"/>
    <property type="match status" value="1"/>
</dbReference>
<dbReference type="GO" id="GO:0050660">
    <property type="term" value="F:flavin adenine dinucleotide binding"/>
    <property type="evidence" value="ECO:0007669"/>
    <property type="project" value="InterPro"/>
</dbReference>
<evidence type="ECO:0000259" key="8">
    <source>
        <dbReference type="PROSITE" id="PS00624"/>
    </source>
</evidence>
<proteinExistence type="inferred from homology"/>
<dbReference type="SUPFAM" id="SSF54373">
    <property type="entry name" value="FAD-linked reductases, C-terminal domain"/>
    <property type="match status" value="1"/>
</dbReference>
<evidence type="ECO:0000256" key="1">
    <source>
        <dbReference type="ARBA" id="ARBA00001974"/>
    </source>
</evidence>
<dbReference type="InterPro" id="IPR036188">
    <property type="entry name" value="FAD/NAD-bd_sf"/>
</dbReference>